<dbReference type="PANTHER" id="PTHR11527">
    <property type="entry name" value="HEAT-SHOCK PROTEIN 20 FAMILY MEMBER"/>
    <property type="match status" value="1"/>
</dbReference>
<dbReference type="Proteomes" id="UP000503447">
    <property type="component" value="Chromosome"/>
</dbReference>
<sequence>MNSELQRAESQGDQVARTETAKPRPGGGTYTPRVDVVETEDALVLYADLPGAEPEDISLTCKGDELVLRAACAPRHAGKKRLYAEYGVGQYYRAFKIAEQVETGGTEASLKDGVLTVRVPKAEAIRPKRIAVKGG</sequence>
<comment type="similarity">
    <text evidence="1 2">Belongs to the small heat shock protein (HSP20) family.</text>
</comment>
<dbReference type="EMBL" id="CP053452">
    <property type="protein sequence ID" value="QJW96306.1"/>
    <property type="molecule type" value="Genomic_DNA"/>
</dbReference>
<dbReference type="RefSeq" id="WP_171471920.1">
    <property type="nucleotide sequence ID" value="NZ_CP053452.2"/>
</dbReference>
<keyword evidence="6" id="KW-1185">Reference proteome</keyword>
<feature type="compositionally biased region" description="Polar residues" evidence="3">
    <location>
        <begin position="1"/>
        <end position="13"/>
    </location>
</feature>
<protein>
    <recommendedName>
        <fullName evidence="4">SHSP domain-containing protein</fullName>
    </recommendedName>
</protein>
<dbReference type="CDD" id="cd06464">
    <property type="entry name" value="ACD_sHsps-like"/>
    <property type="match status" value="1"/>
</dbReference>
<dbReference type="InterPro" id="IPR031107">
    <property type="entry name" value="Small_HSP"/>
</dbReference>
<evidence type="ECO:0000256" key="3">
    <source>
        <dbReference type="SAM" id="MobiDB-lite"/>
    </source>
</evidence>
<feature type="region of interest" description="Disordered" evidence="3">
    <location>
        <begin position="1"/>
        <end position="32"/>
    </location>
</feature>
<accession>A0A6M5YSD1</accession>
<dbReference type="InterPro" id="IPR002068">
    <property type="entry name" value="A-crystallin/Hsp20_dom"/>
</dbReference>
<evidence type="ECO:0000259" key="4">
    <source>
        <dbReference type="PROSITE" id="PS01031"/>
    </source>
</evidence>
<dbReference type="Pfam" id="PF00011">
    <property type="entry name" value="HSP20"/>
    <property type="match status" value="1"/>
</dbReference>
<feature type="domain" description="SHSP" evidence="4">
    <location>
        <begin position="25"/>
        <end position="135"/>
    </location>
</feature>
<organism evidence="5 6">
    <name type="scientific">Frigoriglobus tundricola</name>
    <dbReference type="NCBI Taxonomy" id="2774151"/>
    <lineage>
        <taxon>Bacteria</taxon>
        <taxon>Pseudomonadati</taxon>
        <taxon>Planctomycetota</taxon>
        <taxon>Planctomycetia</taxon>
        <taxon>Gemmatales</taxon>
        <taxon>Gemmataceae</taxon>
        <taxon>Frigoriglobus</taxon>
    </lineage>
</organism>
<evidence type="ECO:0000313" key="6">
    <source>
        <dbReference type="Proteomes" id="UP000503447"/>
    </source>
</evidence>
<dbReference type="KEGG" id="ftj:FTUN_3863"/>
<evidence type="ECO:0000313" key="5">
    <source>
        <dbReference type="EMBL" id="QJW96306.1"/>
    </source>
</evidence>
<name>A0A6M5YSD1_9BACT</name>
<evidence type="ECO:0000256" key="2">
    <source>
        <dbReference type="RuleBase" id="RU003616"/>
    </source>
</evidence>
<dbReference type="Gene3D" id="2.60.40.790">
    <property type="match status" value="1"/>
</dbReference>
<gene>
    <name evidence="5" type="ORF">FTUN_3863</name>
</gene>
<dbReference type="AlphaFoldDB" id="A0A6M5YSD1"/>
<dbReference type="InterPro" id="IPR008978">
    <property type="entry name" value="HSP20-like_chaperone"/>
</dbReference>
<reference evidence="6" key="1">
    <citation type="submission" date="2020-05" db="EMBL/GenBank/DDBJ databases">
        <title>Frigoriglobus tundricola gen. nov., sp. nov., a psychrotolerant cellulolytic planctomycete of the family Gemmataceae with two divergent copies of 16S rRNA gene.</title>
        <authorList>
            <person name="Kulichevskaya I.S."/>
            <person name="Ivanova A.A."/>
            <person name="Naumoff D.G."/>
            <person name="Beletsky A.V."/>
            <person name="Rijpstra W.I.C."/>
            <person name="Sinninghe Damste J.S."/>
            <person name="Mardanov A.V."/>
            <person name="Ravin N.V."/>
            <person name="Dedysh S.N."/>
        </authorList>
    </citation>
    <scope>NUCLEOTIDE SEQUENCE [LARGE SCALE GENOMIC DNA]</scope>
    <source>
        <strain evidence="6">PL17</strain>
    </source>
</reference>
<dbReference type="SUPFAM" id="SSF49764">
    <property type="entry name" value="HSP20-like chaperones"/>
    <property type="match status" value="1"/>
</dbReference>
<dbReference type="PROSITE" id="PS01031">
    <property type="entry name" value="SHSP"/>
    <property type="match status" value="1"/>
</dbReference>
<proteinExistence type="inferred from homology"/>
<evidence type="ECO:0000256" key="1">
    <source>
        <dbReference type="PROSITE-ProRule" id="PRU00285"/>
    </source>
</evidence>